<reference evidence="8" key="1">
    <citation type="submission" date="2021-04" db="EMBL/GenBank/DDBJ databases">
        <authorList>
            <person name="Tunstrom K."/>
        </authorList>
    </citation>
    <scope>NUCLEOTIDE SEQUENCE</scope>
</reference>
<dbReference type="SMART" id="SM00980">
    <property type="entry name" value="THAP"/>
    <property type="match status" value="1"/>
</dbReference>
<name>A0A8S3XPG1_PARAO</name>
<evidence type="ECO:0000313" key="8">
    <source>
        <dbReference type="EMBL" id="CAG5035000.1"/>
    </source>
</evidence>
<evidence type="ECO:0000256" key="6">
    <source>
        <dbReference type="SAM" id="Coils"/>
    </source>
</evidence>
<keyword evidence="4 5" id="KW-0238">DNA-binding</keyword>
<keyword evidence="1" id="KW-0479">Metal-binding</keyword>
<keyword evidence="6" id="KW-0175">Coiled coil</keyword>
<proteinExistence type="predicted"/>
<dbReference type="SMART" id="SM00692">
    <property type="entry name" value="DM3"/>
    <property type="match status" value="1"/>
</dbReference>
<dbReference type="Proteomes" id="UP000691718">
    <property type="component" value="Unassembled WGS sequence"/>
</dbReference>
<dbReference type="AlphaFoldDB" id="A0A8S3XPG1"/>
<keyword evidence="2 5" id="KW-0863">Zinc-finger</keyword>
<dbReference type="Pfam" id="PF05485">
    <property type="entry name" value="THAP"/>
    <property type="match status" value="1"/>
</dbReference>
<keyword evidence="3" id="KW-0862">Zinc</keyword>
<protein>
    <submittedName>
        <fullName evidence="8">(apollo) hypothetical protein</fullName>
    </submittedName>
</protein>
<feature type="coiled-coil region" evidence="6">
    <location>
        <begin position="149"/>
        <end position="183"/>
    </location>
</feature>
<evidence type="ECO:0000313" key="9">
    <source>
        <dbReference type="Proteomes" id="UP000691718"/>
    </source>
</evidence>
<dbReference type="PANTHER" id="PTHR47696">
    <property type="entry name" value="THAP DOMAIN-CONTAINING PROTEIN 2"/>
    <property type="match status" value="1"/>
</dbReference>
<accession>A0A8S3XPG1</accession>
<feature type="domain" description="THAP-type" evidence="7">
    <location>
        <begin position="1"/>
        <end position="83"/>
    </location>
</feature>
<evidence type="ECO:0000256" key="5">
    <source>
        <dbReference type="PROSITE-ProRule" id="PRU00309"/>
    </source>
</evidence>
<comment type="caution">
    <text evidence="8">The sequence shown here is derived from an EMBL/GenBank/DDBJ whole genome shotgun (WGS) entry which is preliminary data.</text>
</comment>
<evidence type="ECO:0000256" key="2">
    <source>
        <dbReference type="ARBA" id="ARBA00022771"/>
    </source>
</evidence>
<evidence type="ECO:0000259" key="7">
    <source>
        <dbReference type="PROSITE" id="PS50950"/>
    </source>
</evidence>
<dbReference type="PROSITE" id="PS50950">
    <property type="entry name" value="ZF_THAP"/>
    <property type="match status" value="1"/>
</dbReference>
<dbReference type="InterPro" id="IPR006612">
    <property type="entry name" value="THAP_Znf"/>
</dbReference>
<organism evidence="8 9">
    <name type="scientific">Parnassius apollo</name>
    <name type="common">Apollo butterfly</name>
    <name type="synonym">Papilio apollo</name>
    <dbReference type="NCBI Taxonomy" id="110799"/>
    <lineage>
        <taxon>Eukaryota</taxon>
        <taxon>Metazoa</taxon>
        <taxon>Ecdysozoa</taxon>
        <taxon>Arthropoda</taxon>
        <taxon>Hexapoda</taxon>
        <taxon>Insecta</taxon>
        <taxon>Pterygota</taxon>
        <taxon>Neoptera</taxon>
        <taxon>Endopterygota</taxon>
        <taxon>Lepidoptera</taxon>
        <taxon>Glossata</taxon>
        <taxon>Ditrysia</taxon>
        <taxon>Papilionoidea</taxon>
        <taxon>Papilionidae</taxon>
        <taxon>Parnassiinae</taxon>
        <taxon>Parnassini</taxon>
        <taxon>Parnassius</taxon>
        <taxon>Parnassius</taxon>
    </lineage>
</organism>
<sequence length="185" mass="21349">MPNCSVITCRKNSGKWNLKNGGISFHNFPGNPNIKKIWIEATGRLNWMPTKNSCICSDHFFETDFLLTHSKRYLKENAIPRKEIVQIKSAPIDYKINNSCTNPSTSNTCESDPLNLSERTTIASPISSDDSTPRERKLKEIIQDKEYVITKQRKQIKRIQAQNRRLNEKIKKLEDVLSKLQEKSL</sequence>
<dbReference type="GO" id="GO:0003677">
    <property type="term" value="F:DNA binding"/>
    <property type="evidence" value="ECO:0007669"/>
    <property type="project" value="UniProtKB-UniRule"/>
</dbReference>
<dbReference type="PANTHER" id="PTHR47696:SF1">
    <property type="entry name" value="THAP DOMAIN-CONTAINING PROTEIN 2"/>
    <property type="match status" value="1"/>
</dbReference>
<evidence type="ECO:0000256" key="1">
    <source>
        <dbReference type="ARBA" id="ARBA00022723"/>
    </source>
</evidence>
<dbReference type="OrthoDB" id="5982876at2759"/>
<dbReference type="InterPro" id="IPR026521">
    <property type="entry name" value="THAP2"/>
</dbReference>
<gene>
    <name evidence="8" type="ORF">PAPOLLO_LOCUS20453</name>
</gene>
<evidence type="ECO:0000256" key="4">
    <source>
        <dbReference type="ARBA" id="ARBA00023125"/>
    </source>
</evidence>
<dbReference type="GO" id="GO:0008270">
    <property type="term" value="F:zinc ion binding"/>
    <property type="evidence" value="ECO:0007669"/>
    <property type="project" value="UniProtKB-KW"/>
</dbReference>
<evidence type="ECO:0000256" key="3">
    <source>
        <dbReference type="ARBA" id="ARBA00022833"/>
    </source>
</evidence>
<keyword evidence="9" id="KW-1185">Reference proteome</keyword>
<dbReference type="EMBL" id="CAJQZP010001271">
    <property type="protein sequence ID" value="CAG5035000.1"/>
    <property type="molecule type" value="Genomic_DNA"/>
</dbReference>